<dbReference type="InterPro" id="IPR052969">
    <property type="entry name" value="Thr-specific_kinase-like"/>
</dbReference>
<proteinExistence type="predicted"/>
<evidence type="ECO:0000313" key="5">
    <source>
        <dbReference type="EMBL" id="CAI2173396.1"/>
    </source>
</evidence>
<evidence type="ECO:0000256" key="2">
    <source>
        <dbReference type="ARBA" id="ARBA00022525"/>
    </source>
</evidence>
<organism evidence="5 6">
    <name type="scientific">Funneliformis geosporum</name>
    <dbReference type="NCBI Taxonomy" id="1117311"/>
    <lineage>
        <taxon>Eukaryota</taxon>
        <taxon>Fungi</taxon>
        <taxon>Fungi incertae sedis</taxon>
        <taxon>Mucoromycota</taxon>
        <taxon>Glomeromycotina</taxon>
        <taxon>Glomeromycetes</taxon>
        <taxon>Glomerales</taxon>
        <taxon>Glomeraceae</taxon>
        <taxon>Funneliformis</taxon>
    </lineage>
</organism>
<dbReference type="Pfam" id="PF25106">
    <property type="entry name" value="VWA_4"/>
    <property type="match status" value="1"/>
</dbReference>
<comment type="caution">
    <text evidence="5">The sequence shown here is derived from an EMBL/GenBank/DDBJ whole genome shotgun (WGS) entry which is preliminary data.</text>
</comment>
<evidence type="ECO:0000313" key="6">
    <source>
        <dbReference type="Proteomes" id="UP001153678"/>
    </source>
</evidence>
<dbReference type="EMBL" id="CAMKVN010001059">
    <property type="protein sequence ID" value="CAI2173396.1"/>
    <property type="molecule type" value="Genomic_DNA"/>
</dbReference>
<dbReference type="CDD" id="cd00198">
    <property type="entry name" value="vWFA"/>
    <property type="match status" value="1"/>
</dbReference>
<keyword evidence="2" id="KW-0964">Secreted</keyword>
<dbReference type="PANTHER" id="PTHR47763">
    <property type="entry name" value="ALPHA-PROTEIN KINASE VWKA"/>
    <property type="match status" value="1"/>
</dbReference>
<dbReference type="OrthoDB" id="2377576at2759"/>
<dbReference type="PANTHER" id="PTHR47763:SF4">
    <property type="entry name" value="ALPHA-PROTEIN KINASE VWKA"/>
    <property type="match status" value="1"/>
</dbReference>
<accession>A0A9W4WRG6</accession>
<dbReference type="InterPro" id="IPR056861">
    <property type="entry name" value="HMCN1-like_VWA"/>
</dbReference>
<dbReference type="AlphaFoldDB" id="A0A9W4WRG6"/>
<dbReference type="InterPro" id="IPR036465">
    <property type="entry name" value="vWFA_dom_sf"/>
</dbReference>
<comment type="subcellular location">
    <subcellularLocation>
        <location evidence="1">Secreted</location>
    </subcellularLocation>
</comment>
<sequence>MEVDLCFVMDCTGSMASHINAAKACILRIAAHMETFKPSVTIRFGFCGYRDHCDGVNRLQIIPFTDSKVHFERELSTVSAMGGGDSPEDVLGGLNAAVNQMSWRNNVRTARIIYHIGDCPPHGTRYKNSNDSYPNGDPYGLTAESVLGGMKSKQICYFFGKITEQTNEMINIFRGIIGEFPVYLLNTVNTEMLVNNIFDSTCSAIKTAVSLIE</sequence>
<keyword evidence="3" id="KW-0732">Signal</keyword>
<protein>
    <submittedName>
        <fullName evidence="5">654_t:CDS:1</fullName>
    </submittedName>
</protein>
<evidence type="ECO:0000256" key="3">
    <source>
        <dbReference type="ARBA" id="ARBA00022729"/>
    </source>
</evidence>
<evidence type="ECO:0000256" key="1">
    <source>
        <dbReference type="ARBA" id="ARBA00004613"/>
    </source>
</evidence>
<reference evidence="5" key="1">
    <citation type="submission" date="2022-08" db="EMBL/GenBank/DDBJ databases">
        <authorList>
            <person name="Kallberg Y."/>
            <person name="Tangrot J."/>
            <person name="Rosling A."/>
        </authorList>
    </citation>
    <scope>NUCLEOTIDE SEQUENCE</scope>
    <source>
        <strain evidence="5">Wild A</strain>
    </source>
</reference>
<name>A0A9W4WRG6_9GLOM</name>
<keyword evidence="6" id="KW-1185">Reference proteome</keyword>
<dbReference type="SUPFAM" id="SSF53300">
    <property type="entry name" value="vWA-like"/>
    <property type="match status" value="1"/>
</dbReference>
<feature type="domain" description="Hemicentin-1-like von Willebrand factor A" evidence="4">
    <location>
        <begin position="5"/>
        <end position="102"/>
    </location>
</feature>
<evidence type="ECO:0000259" key="4">
    <source>
        <dbReference type="Pfam" id="PF25106"/>
    </source>
</evidence>
<dbReference type="Gene3D" id="3.40.50.410">
    <property type="entry name" value="von Willebrand factor, type A domain"/>
    <property type="match status" value="1"/>
</dbReference>
<dbReference type="Proteomes" id="UP001153678">
    <property type="component" value="Unassembled WGS sequence"/>
</dbReference>
<gene>
    <name evidence="5" type="ORF">FWILDA_LOCUS6065</name>
</gene>